<dbReference type="Proteomes" id="UP000198680">
    <property type="component" value="Unassembled WGS sequence"/>
</dbReference>
<evidence type="ECO:0000313" key="2">
    <source>
        <dbReference type="Proteomes" id="UP000198680"/>
    </source>
</evidence>
<organism evidence="1 2">
    <name type="scientific">Geodermatophilus siccatus</name>
    <dbReference type="NCBI Taxonomy" id="1137991"/>
    <lineage>
        <taxon>Bacteria</taxon>
        <taxon>Bacillati</taxon>
        <taxon>Actinomycetota</taxon>
        <taxon>Actinomycetes</taxon>
        <taxon>Geodermatophilales</taxon>
        <taxon>Geodermatophilaceae</taxon>
        <taxon>Geodermatophilus</taxon>
    </lineage>
</organism>
<dbReference type="EMBL" id="FNHE01000033">
    <property type="protein sequence ID" value="SDN50400.1"/>
    <property type="molecule type" value="Genomic_DNA"/>
</dbReference>
<name>A0A1H0BY39_9ACTN</name>
<reference evidence="2" key="1">
    <citation type="submission" date="2016-10" db="EMBL/GenBank/DDBJ databases">
        <authorList>
            <person name="Varghese N."/>
            <person name="Submissions S."/>
        </authorList>
    </citation>
    <scope>NUCLEOTIDE SEQUENCE [LARGE SCALE GENOMIC DNA]</scope>
    <source>
        <strain evidence="2">DSM 45419</strain>
    </source>
</reference>
<evidence type="ECO:0000313" key="1">
    <source>
        <dbReference type="EMBL" id="SDN50400.1"/>
    </source>
</evidence>
<protein>
    <submittedName>
        <fullName evidence="1">Uncharacterized protein</fullName>
    </submittedName>
</protein>
<gene>
    <name evidence="1" type="ORF">SAMN05660642_04960</name>
</gene>
<sequence length="39" mass="4440">VRSLRTQQRAESQCHVCDPFVGFFGLIDESVQFSVLARI</sequence>
<feature type="non-terminal residue" evidence="1">
    <location>
        <position position="1"/>
    </location>
</feature>
<accession>A0A1H0BY39</accession>
<proteinExistence type="predicted"/>
<dbReference type="AlphaFoldDB" id="A0A1H0BY39"/>
<keyword evidence="2" id="KW-1185">Reference proteome</keyword>